<feature type="region of interest" description="Disordered" evidence="5">
    <location>
        <begin position="622"/>
        <end position="651"/>
    </location>
</feature>
<dbReference type="Pfam" id="PF00015">
    <property type="entry name" value="MCPsignal"/>
    <property type="match status" value="1"/>
</dbReference>
<dbReference type="EMBL" id="MKIN01000023">
    <property type="protein sequence ID" value="OLP48639.1"/>
    <property type="molecule type" value="Genomic_DNA"/>
</dbReference>
<feature type="compositionally biased region" description="Acidic residues" evidence="5">
    <location>
        <begin position="666"/>
        <end position="677"/>
    </location>
</feature>
<name>A0A1Q9A294_9HYPH</name>
<sequence>MRFTIKLKLALSFGLMIVMLIAMALYGISSLSTINQSTSDIIDGPVKRLEYGLSASGKMSEAIRAQKNALLAKDAAEADKYFKAADANTKDLLDLAESGLEIASPQGKPYWEQVITTTKAFQDNSAKLPGTVASGKIEDAVALSNGELRTLAAKTGEAINKLIDIQKQAMAKADNDSDVLYQNTKLALMAVAAGATVIAIIAALWIAIGIGSGLRKISAVVNGVATGDLDQKIEIKSNDEIKDLVDTINVMTGNLRETAAVADRIAAGDLAIDVKPLSDKDVLGLSMRSMVTNLRITAGVAELIASGDLSGDVKPLSDRDTLGIAMQRMTYNLRNTAGVADLISNGDLTVSPKSLSDKDTLGLALQSMVARLRGVVADALSASDNVSSGSQQLSSASEQVSQGATEQASSAEEASASMEEMAANIKQNADNAAQTEKIARQSSKDAEASGEAVNRAVGAMRTIAEKISIVQEIARQTDLLALNAAVEAARAGEHGKGFAVVASEVRKLAERSQAAAAEISTLSGQTVQVATEAGEMLSRLVPDIRKTAELISEISAACREQDIGASQINEAIQQLDKVTQQNAGASEEMSATSEELATQAEELQASISFFKVDAMLSSKKELRHKVTASRKPEQPGPVRTPAKPQTVKAQKARVEGFALDLSVGGPDDEDDDFRQIA</sequence>
<proteinExistence type="inferred from homology"/>
<keyword evidence="4" id="KW-0175">Coiled coil</keyword>
<evidence type="ECO:0000313" key="9">
    <source>
        <dbReference type="EMBL" id="MBB4009057.1"/>
    </source>
</evidence>
<dbReference type="Pfam" id="PF00672">
    <property type="entry name" value="HAMP"/>
    <property type="match status" value="1"/>
</dbReference>
<dbReference type="PANTHER" id="PTHR43531">
    <property type="entry name" value="PROTEIN ICFG"/>
    <property type="match status" value="1"/>
</dbReference>
<dbReference type="SMART" id="SM00283">
    <property type="entry name" value="MA"/>
    <property type="match status" value="1"/>
</dbReference>
<keyword evidence="6" id="KW-0812">Transmembrane</keyword>
<evidence type="ECO:0000313" key="10">
    <source>
        <dbReference type="EMBL" id="OLP48639.1"/>
    </source>
</evidence>
<feature type="domain" description="Methyl-accepting transducer" evidence="7">
    <location>
        <begin position="382"/>
        <end position="597"/>
    </location>
</feature>
<dbReference type="GO" id="GO:0005886">
    <property type="term" value="C:plasma membrane"/>
    <property type="evidence" value="ECO:0007669"/>
    <property type="project" value="TreeGrafter"/>
</dbReference>
<evidence type="ECO:0000256" key="4">
    <source>
        <dbReference type="SAM" id="Coils"/>
    </source>
</evidence>
<evidence type="ECO:0000259" key="7">
    <source>
        <dbReference type="PROSITE" id="PS50111"/>
    </source>
</evidence>
<dbReference type="Pfam" id="PF12729">
    <property type="entry name" value="4HB_MCP_1"/>
    <property type="match status" value="1"/>
</dbReference>
<dbReference type="AlphaFoldDB" id="A0A1Q9A294"/>
<dbReference type="CDD" id="cd06225">
    <property type="entry name" value="HAMP"/>
    <property type="match status" value="1"/>
</dbReference>
<evidence type="ECO:0000256" key="2">
    <source>
        <dbReference type="ARBA" id="ARBA00029447"/>
    </source>
</evidence>
<dbReference type="GO" id="GO:0006935">
    <property type="term" value="P:chemotaxis"/>
    <property type="evidence" value="ECO:0007669"/>
    <property type="project" value="UniProtKB-KW"/>
</dbReference>
<dbReference type="PROSITE" id="PS50111">
    <property type="entry name" value="CHEMOTAXIS_TRANSDUC_2"/>
    <property type="match status" value="1"/>
</dbReference>
<evidence type="ECO:0000313" key="11">
    <source>
        <dbReference type="Proteomes" id="UP000185598"/>
    </source>
</evidence>
<feature type="transmembrane region" description="Helical" evidence="6">
    <location>
        <begin position="186"/>
        <end position="208"/>
    </location>
</feature>
<protein>
    <submittedName>
        <fullName evidence="9 10">Chemotaxis protein</fullName>
    </submittedName>
</protein>
<dbReference type="PROSITE" id="PS50885">
    <property type="entry name" value="HAMP"/>
    <property type="match status" value="1"/>
</dbReference>
<dbReference type="InterPro" id="IPR024478">
    <property type="entry name" value="HlyB_4HB_MCP"/>
</dbReference>
<dbReference type="GO" id="GO:0007165">
    <property type="term" value="P:signal transduction"/>
    <property type="evidence" value="ECO:0007669"/>
    <property type="project" value="UniProtKB-KW"/>
</dbReference>
<dbReference type="RefSeq" id="WP_075615952.1">
    <property type="nucleotide sequence ID" value="NZ_JACIED010000004.1"/>
</dbReference>
<dbReference type="InterPro" id="IPR003660">
    <property type="entry name" value="HAMP_dom"/>
</dbReference>
<dbReference type="Gene3D" id="6.10.340.10">
    <property type="match status" value="1"/>
</dbReference>
<evidence type="ECO:0000256" key="6">
    <source>
        <dbReference type="SAM" id="Phobius"/>
    </source>
</evidence>
<feature type="compositionally biased region" description="Polar residues" evidence="5">
    <location>
        <begin position="425"/>
        <end position="434"/>
    </location>
</feature>
<evidence type="ECO:0000313" key="12">
    <source>
        <dbReference type="Proteomes" id="UP000544107"/>
    </source>
</evidence>
<dbReference type="PANTHER" id="PTHR43531:SF11">
    <property type="entry name" value="METHYL-ACCEPTING CHEMOTAXIS PROTEIN 3"/>
    <property type="match status" value="1"/>
</dbReference>
<accession>A0A1Q9A294</accession>
<feature type="compositionally biased region" description="Basic and acidic residues" evidence="5">
    <location>
        <begin position="437"/>
        <end position="447"/>
    </location>
</feature>
<evidence type="ECO:0000259" key="8">
    <source>
        <dbReference type="PROSITE" id="PS50885"/>
    </source>
</evidence>
<evidence type="ECO:0000256" key="5">
    <source>
        <dbReference type="SAM" id="MobiDB-lite"/>
    </source>
</evidence>
<dbReference type="Proteomes" id="UP000544107">
    <property type="component" value="Unassembled WGS sequence"/>
</dbReference>
<dbReference type="InterPro" id="IPR004089">
    <property type="entry name" value="MCPsignal_dom"/>
</dbReference>
<dbReference type="InterPro" id="IPR051310">
    <property type="entry name" value="MCP_chemotaxis"/>
</dbReference>
<comment type="caution">
    <text evidence="10">The sequence shown here is derived from an EMBL/GenBank/DDBJ whole genome shotgun (WGS) entry which is preliminary data.</text>
</comment>
<dbReference type="EMBL" id="JACIED010000004">
    <property type="protein sequence ID" value="MBB4009057.1"/>
    <property type="molecule type" value="Genomic_DNA"/>
</dbReference>
<dbReference type="SUPFAM" id="SSF58104">
    <property type="entry name" value="Methyl-accepting chemotaxis protein (MCP) signaling domain"/>
    <property type="match status" value="1"/>
</dbReference>
<dbReference type="STRING" id="887144.BJF91_01455"/>
<evidence type="ECO:0000256" key="3">
    <source>
        <dbReference type="PROSITE-ProRule" id="PRU00284"/>
    </source>
</evidence>
<dbReference type="OrthoDB" id="9814362at2"/>
<feature type="compositionally biased region" description="Low complexity" evidence="5">
    <location>
        <begin position="386"/>
        <end position="399"/>
    </location>
</feature>
<keyword evidence="3" id="KW-0807">Transducer</keyword>
<feature type="domain" description="HAMP" evidence="8">
    <location>
        <begin position="214"/>
        <end position="260"/>
    </location>
</feature>
<feature type="coiled-coil region" evidence="4">
    <location>
        <begin position="568"/>
        <end position="606"/>
    </location>
</feature>
<dbReference type="InterPro" id="IPR047347">
    <property type="entry name" value="YvaQ-like_sensor"/>
</dbReference>
<reference evidence="10 11" key="1">
    <citation type="submission" date="2016-09" db="EMBL/GenBank/DDBJ databases">
        <title>Rhizobium oryziradicis sp. nov., isolated from the root of rice.</title>
        <authorList>
            <person name="Zhao J."/>
            <person name="Zhang X."/>
        </authorList>
    </citation>
    <scope>NUCLEOTIDE SEQUENCE [LARGE SCALE GENOMIC DNA]</scope>
    <source>
        <strain evidence="10 11">14971</strain>
    </source>
</reference>
<feature type="compositionally biased region" description="Low complexity" evidence="5">
    <location>
        <begin position="408"/>
        <end position="423"/>
    </location>
</feature>
<reference evidence="9 12" key="2">
    <citation type="submission" date="2020-08" db="EMBL/GenBank/DDBJ databases">
        <title>Genomic Encyclopedia of Type Strains, Phase IV (KMG-IV): sequencing the most valuable type-strain genomes for metagenomic binning, comparative biology and taxonomic classification.</title>
        <authorList>
            <person name="Goeker M."/>
        </authorList>
    </citation>
    <scope>NUCLEOTIDE SEQUENCE [LARGE SCALE GENOMIC DNA]</scope>
    <source>
        <strain evidence="9 12">DSM 100021</strain>
    </source>
</reference>
<feature type="region of interest" description="Disordered" evidence="5">
    <location>
        <begin position="658"/>
        <end position="677"/>
    </location>
</feature>
<dbReference type="Gene3D" id="1.10.287.950">
    <property type="entry name" value="Methyl-accepting chemotaxis protein"/>
    <property type="match status" value="1"/>
</dbReference>
<gene>
    <name evidence="10" type="ORF">BJF91_01455</name>
    <name evidence="9" type="ORF">GGQ71_003339</name>
</gene>
<dbReference type="GO" id="GO:0004888">
    <property type="term" value="F:transmembrane signaling receptor activity"/>
    <property type="evidence" value="ECO:0007669"/>
    <property type="project" value="TreeGrafter"/>
</dbReference>
<keyword evidence="11" id="KW-1185">Reference proteome</keyword>
<keyword evidence="6" id="KW-1133">Transmembrane helix</keyword>
<keyword evidence="1" id="KW-0145">Chemotaxis</keyword>
<keyword evidence="6" id="KW-0472">Membrane</keyword>
<feature type="transmembrane region" description="Helical" evidence="6">
    <location>
        <begin position="7"/>
        <end position="28"/>
    </location>
</feature>
<dbReference type="Proteomes" id="UP000185598">
    <property type="component" value="Unassembled WGS sequence"/>
</dbReference>
<dbReference type="SMART" id="SM00304">
    <property type="entry name" value="HAMP"/>
    <property type="match status" value="2"/>
</dbReference>
<evidence type="ECO:0000256" key="1">
    <source>
        <dbReference type="ARBA" id="ARBA00022500"/>
    </source>
</evidence>
<comment type="similarity">
    <text evidence="2">Belongs to the methyl-accepting chemotaxis (MCP) protein family.</text>
</comment>
<feature type="region of interest" description="Disordered" evidence="5">
    <location>
        <begin position="386"/>
        <end position="452"/>
    </location>
</feature>
<organism evidence="10 11">
    <name type="scientific">Allorhizobium taibaishanense</name>
    <dbReference type="NCBI Taxonomy" id="887144"/>
    <lineage>
        <taxon>Bacteria</taxon>
        <taxon>Pseudomonadati</taxon>
        <taxon>Pseudomonadota</taxon>
        <taxon>Alphaproteobacteria</taxon>
        <taxon>Hyphomicrobiales</taxon>
        <taxon>Rhizobiaceae</taxon>
        <taxon>Rhizobium/Agrobacterium group</taxon>
        <taxon>Allorhizobium</taxon>
    </lineage>
</organism>
<dbReference type="CDD" id="cd19411">
    <property type="entry name" value="MCP2201-like_sensor"/>
    <property type="match status" value="1"/>
</dbReference>